<comment type="caution">
    <text evidence="1">The sequence shown here is derived from an EMBL/GenBank/DDBJ whole genome shotgun (WGS) entry which is preliminary data.</text>
</comment>
<gene>
    <name evidence="1" type="ORF">BB8028_0002g04530</name>
</gene>
<evidence type="ECO:0008006" key="3">
    <source>
        <dbReference type="Google" id="ProtNLM"/>
    </source>
</evidence>
<dbReference type="AlphaFoldDB" id="A0A2S7Y258"/>
<evidence type="ECO:0000313" key="1">
    <source>
        <dbReference type="EMBL" id="PQK10129.1"/>
    </source>
</evidence>
<proteinExistence type="predicted"/>
<organism evidence="1 2">
    <name type="scientific">Beauveria bassiana</name>
    <name type="common">White muscardine disease fungus</name>
    <name type="synonym">Tritirachium shiotae</name>
    <dbReference type="NCBI Taxonomy" id="176275"/>
    <lineage>
        <taxon>Eukaryota</taxon>
        <taxon>Fungi</taxon>
        <taxon>Dikarya</taxon>
        <taxon>Ascomycota</taxon>
        <taxon>Pezizomycotina</taxon>
        <taxon>Sordariomycetes</taxon>
        <taxon>Hypocreomycetidae</taxon>
        <taxon>Hypocreales</taxon>
        <taxon>Cordycipitaceae</taxon>
        <taxon>Beauveria</taxon>
    </lineage>
</organism>
<reference evidence="1 2" key="1">
    <citation type="submission" date="2016-07" db="EMBL/GenBank/DDBJ databases">
        <title>Comparative genomics of the entomopathogenic fungus Beauveria bassiana.</title>
        <authorList>
            <person name="Valero Jimenez C.A."/>
            <person name="Zwaan B.J."/>
            <person name="Van Kan J.A."/>
            <person name="Takken W."/>
            <person name="Debets A.J."/>
            <person name="Schoustra S.E."/>
            <person name="Koenraadt C.J."/>
        </authorList>
    </citation>
    <scope>NUCLEOTIDE SEQUENCE [LARGE SCALE GENOMIC DNA]</scope>
    <source>
        <strain evidence="1 2">ARSEF 8028</strain>
    </source>
</reference>
<dbReference type="EMBL" id="JRHA01000002">
    <property type="protein sequence ID" value="PQK10129.1"/>
    <property type="molecule type" value="Genomic_DNA"/>
</dbReference>
<protein>
    <recommendedName>
        <fullName evidence="3">Terpene synthase</fullName>
    </recommendedName>
</protein>
<sequence length="376" mass="43333">MMEHKTEYPHYVDGTVQFRHEQSELTLVVLSEWAQVERHSRTGSDTFALYFPESMSLQYDDELERRLAKDMQQWPFFHLLPPKLQQLAVHLSHLCSYKSTLSYERRVLLHRHVAWIFLMDDVTETMPLYGLHDTAGKLYLENLKSIVVGGETQDMARFENQCPATVIDAAHLAQRILAEDLMPLKRKLLSRQHVGLCSDLLIQFFDSEYDEGKKFCTEASSQEVLQTRAITVGGLIPMALTLSSEQAEQCALDNNPEMLQASVLMILINDIIGLYKDLKAVEQQNDGSAYLNLVRVGIREHNLTEKDALRLYIDRLNRLTWSVEFYQLAYPSSRQGLQVECLRLAFNYLDYHLFGIMGKPNNRYGWRHKSVGVLGS</sequence>
<accession>A0A2S7Y258</accession>
<dbReference type="OrthoDB" id="4343680at2759"/>
<dbReference type="Gene3D" id="1.10.600.10">
    <property type="entry name" value="Farnesyl Diphosphate Synthase"/>
    <property type="match status" value="1"/>
</dbReference>
<dbReference type="InterPro" id="IPR008949">
    <property type="entry name" value="Isoprenoid_synthase_dom_sf"/>
</dbReference>
<dbReference type="SUPFAM" id="SSF48576">
    <property type="entry name" value="Terpenoid synthases"/>
    <property type="match status" value="1"/>
</dbReference>
<dbReference type="Proteomes" id="UP000237441">
    <property type="component" value="Unassembled WGS sequence"/>
</dbReference>
<name>A0A2S7Y258_BEABA</name>
<evidence type="ECO:0000313" key="2">
    <source>
        <dbReference type="Proteomes" id="UP000237441"/>
    </source>
</evidence>